<keyword evidence="2" id="KW-1185">Reference proteome</keyword>
<comment type="caution">
    <text evidence="1">The sequence shown here is derived from an EMBL/GenBank/DDBJ whole genome shotgun (WGS) entry which is preliminary data.</text>
</comment>
<dbReference type="EMBL" id="BMAV01014149">
    <property type="protein sequence ID" value="GFY62241.1"/>
    <property type="molecule type" value="Genomic_DNA"/>
</dbReference>
<reference evidence="1" key="1">
    <citation type="submission" date="2020-08" db="EMBL/GenBank/DDBJ databases">
        <title>Multicomponent nature underlies the extraordinary mechanical properties of spider dragline silk.</title>
        <authorList>
            <person name="Kono N."/>
            <person name="Nakamura H."/>
            <person name="Mori M."/>
            <person name="Yoshida Y."/>
            <person name="Ohtoshi R."/>
            <person name="Malay A.D."/>
            <person name="Moran D.A.P."/>
            <person name="Tomita M."/>
            <person name="Numata K."/>
            <person name="Arakawa K."/>
        </authorList>
    </citation>
    <scope>NUCLEOTIDE SEQUENCE</scope>
</reference>
<dbReference type="Proteomes" id="UP000886998">
    <property type="component" value="Unassembled WGS sequence"/>
</dbReference>
<accession>A0A8X7CD27</accession>
<evidence type="ECO:0000313" key="2">
    <source>
        <dbReference type="Proteomes" id="UP000886998"/>
    </source>
</evidence>
<name>A0A8X7CD27_9ARAC</name>
<gene>
    <name evidence="1" type="ORF">TNIN_165761</name>
</gene>
<evidence type="ECO:0000313" key="1">
    <source>
        <dbReference type="EMBL" id="GFY62241.1"/>
    </source>
</evidence>
<organism evidence="1 2">
    <name type="scientific">Trichonephila inaurata madagascariensis</name>
    <dbReference type="NCBI Taxonomy" id="2747483"/>
    <lineage>
        <taxon>Eukaryota</taxon>
        <taxon>Metazoa</taxon>
        <taxon>Ecdysozoa</taxon>
        <taxon>Arthropoda</taxon>
        <taxon>Chelicerata</taxon>
        <taxon>Arachnida</taxon>
        <taxon>Araneae</taxon>
        <taxon>Araneomorphae</taxon>
        <taxon>Entelegynae</taxon>
        <taxon>Araneoidea</taxon>
        <taxon>Nephilidae</taxon>
        <taxon>Trichonephila</taxon>
        <taxon>Trichonephila inaurata</taxon>
    </lineage>
</organism>
<sequence length="109" mass="12734">MASLSDLIGHPFQHCPVPFECSQGIFYRKLFFVVEVYFSANCNEMDILVMKHAHLVSECNKNLYGVASRLAYFSLSSVHFNRINEEILRNCGEKYEIYKDFYIETIIVH</sequence>
<proteinExistence type="predicted"/>
<dbReference type="AlphaFoldDB" id="A0A8X7CD27"/>
<protein>
    <submittedName>
        <fullName evidence="1">Uncharacterized protein</fullName>
    </submittedName>
</protein>